<organism evidence="2 3">
    <name type="scientific">Gelatiniphilus marinus</name>
    <dbReference type="NCBI Taxonomy" id="1759464"/>
    <lineage>
        <taxon>Bacteria</taxon>
        <taxon>Pseudomonadati</taxon>
        <taxon>Bacteroidota</taxon>
        <taxon>Flavobacteriia</taxon>
        <taxon>Flavobacteriales</taxon>
        <taxon>Flavobacteriaceae</taxon>
        <taxon>Gelatiniphilus</taxon>
    </lineage>
</organism>
<dbReference type="RefSeq" id="WP_388014518.1">
    <property type="nucleotide sequence ID" value="NZ_JBHUDT010000001.1"/>
</dbReference>
<keyword evidence="1" id="KW-0472">Membrane</keyword>
<dbReference type="EMBL" id="JBHULK010000001">
    <property type="protein sequence ID" value="MFD2534282.1"/>
    <property type="molecule type" value="Genomic_DNA"/>
</dbReference>
<protein>
    <recommendedName>
        <fullName evidence="4">RDD domain-containing protein</fullName>
    </recommendedName>
</protein>
<gene>
    <name evidence="2" type="ORF">ACFSQS_04115</name>
</gene>
<dbReference type="Proteomes" id="UP001597441">
    <property type="component" value="Unassembled WGS sequence"/>
</dbReference>
<comment type="caution">
    <text evidence="2">The sequence shown here is derived from an EMBL/GenBank/DDBJ whole genome shotgun (WGS) entry which is preliminary data.</text>
</comment>
<evidence type="ECO:0008006" key="4">
    <source>
        <dbReference type="Google" id="ProtNLM"/>
    </source>
</evidence>
<proteinExistence type="predicted"/>
<keyword evidence="1" id="KW-1133">Transmembrane helix</keyword>
<reference evidence="3" key="1">
    <citation type="journal article" date="2019" name="Int. J. Syst. Evol. Microbiol.">
        <title>The Global Catalogue of Microorganisms (GCM) 10K type strain sequencing project: providing services to taxonomists for standard genome sequencing and annotation.</title>
        <authorList>
            <consortium name="The Broad Institute Genomics Platform"/>
            <consortium name="The Broad Institute Genome Sequencing Center for Infectious Disease"/>
            <person name="Wu L."/>
            <person name="Ma J."/>
        </authorList>
    </citation>
    <scope>NUCLEOTIDE SEQUENCE [LARGE SCALE GENOMIC DNA]</scope>
    <source>
        <strain evidence="3">KCTC 42903</strain>
    </source>
</reference>
<feature type="transmembrane region" description="Helical" evidence="1">
    <location>
        <begin position="12"/>
        <end position="39"/>
    </location>
</feature>
<name>A0ABW5JS10_9FLAO</name>
<sequence length="97" mass="11026">MNLEQLSKNKKLALSLLFDIIGMLTILDIIWAPVSAYLMSKMYKGTKGKVAGVVSFIEEAIPGFDIIPTFTIMWFLTHVFQKEEQPIVVEVEAENEY</sequence>
<accession>A0ABW5JS10</accession>
<keyword evidence="3" id="KW-1185">Reference proteome</keyword>
<keyword evidence="1" id="KW-0812">Transmembrane</keyword>
<evidence type="ECO:0000313" key="2">
    <source>
        <dbReference type="EMBL" id="MFD2534282.1"/>
    </source>
</evidence>
<evidence type="ECO:0000256" key="1">
    <source>
        <dbReference type="SAM" id="Phobius"/>
    </source>
</evidence>
<evidence type="ECO:0000313" key="3">
    <source>
        <dbReference type="Proteomes" id="UP001597441"/>
    </source>
</evidence>